<accession>A0ACC0YU27</accession>
<sequence length="135" mass="13880">MAAMNSSVLACSYAISGSAGSSELNVKIASMPSVASPGLNKLPVIRAQMASAPKESRGNEAKKAAMAFLAVTLFTTSVASSSANAGVIEEAYTVEFGTCKFPENFTGCQDLAKQKGRTNTSVVPMYSGNGEDGKL</sequence>
<organism evidence="1 2">
    <name type="scientific">Pistacia integerrima</name>
    <dbReference type="NCBI Taxonomy" id="434235"/>
    <lineage>
        <taxon>Eukaryota</taxon>
        <taxon>Viridiplantae</taxon>
        <taxon>Streptophyta</taxon>
        <taxon>Embryophyta</taxon>
        <taxon>Tracheophyta</taxon>
        <taxon>Spermatophyta</taxon>
        <taxon>Magnoliopsida</taxon>
        <taxon>eudicotyledons</taxon>
        <taxon>Gunneridae</taxon>
        <taxon>Pentapetalae</taxon>
        <taxon>rosids</taxon>
        <taxon>malvids</taxon>
        <taxon>Sapindales</taxon>
        <taxon>Anacardiaceae</taxon>
        <taxon>Pistacia</taxon>
    </lineage>
</organism>
<dbReference type="EMBL" id="CM047740">
    <property type="protein sequence ID" value="KAJ0040684.1"/>
    <property type="molecule type" value="Genomic_DNA"/>
</dbReference>
<evidence type="ECO:0000313" key="1">
    <source>
        <dbReference type="EMBL" id="KAJ0040684.1"/>
    </source>
</evidence>
<keyword evidence="2" id="KW-1185">Reference proteome</keyword>
<proteinExistence type="predicted"/>
<gene>
    <name evidence="1" type="ORF">Pint_27328</name>
</gene>
<evidence type="ECO:0000313" key="2">
    <source>
        <dbReference type="Proteomes" id="UP001163603"/>
    </source>
</evidence>
<protein>
    <submittedName>
        <fullName evidence="1">Uncharacterized protein</fullName>
    </submittedName>
</protein>
<name>A0ACC0YU27_9ROSI</name>
<comment type="caution">
    <text evidence="1">The sequence shown here is derived from an EMBL/GenBank/DDBJ whole genome shotgun (WGS) entry which is preliminary data.</text>
</comment>
<dbReference type="Proteomes" id="UP001163603">
    <property type="component" value="Chromosome 5"/>
</dbReference>
<reference evidence="2" key="1">
    <citation type="journal article" date="2023" name="G3 (Bethesda)">
        <title>Genome assembly and association tests identify interacting loci associated with vigor, precocity, and sex in interspecific pistachio rootstocks.</title>
        <authorList>
            <person name="Palmer W."/>
            <person name="Jacygrad E."/>
            <person name="Sagayaradj S."/>
            <person name="Cavanaugh K."/>
            <person name="Han R."/>
            <person name="Bertier L."/>
            <person name="Beede B."/>
            <person name="Kafkas S."/>
            <person name="Golino D."/>
            <person name="Preece J."/>
            <person name="Michelmore R."/>
        </authorList>
    </citation>
    <scope>NUCLEOTIDE SEQUENCE [LARGE SCALE GENOMIC DNA]</scope>
</reference>